<sequence length="158" mass="17685">MKDVDVTETDTQAVLDLTRKPEQKETTANISDEAGVVTTGCASKRFFRASEKTLSVLISKFVISQGLPYPLCSSAAFQDVIPGNPAFQILGRDRHDRLLNDHFQLFCDLVGVLLSTEFEKACQLKFLNLIHGIWKVVTRIAWSVHLSLLLIIYGDFDL</sequence>
<evidence type="ECO:0000313" key="1">
    <source>
        <dbReference type="EMBL" id="KAG6967372.1"/>
    </source>
</evidence>
<accession>A0A8J5IYN8</accession>
<dbReference type="AlphaFoldDB" id="A0A8J5IYN8"/>
<gene>
    <name evidence="1" type="ORF">JG688_00006339</name>
</gene>
<dbReference type="Proteomes" id="UP000709295">
    <property type="component" value="Unassembled WGS sequence"/>
</dbReference>
<organism evidence="1 2">
    <name type="scientific">Phytophthora aleatoria</name>
    <dbReference type="NCBI Taxonomy" id="2496075"/>
    <lineage>
        <taxon>Eukaryota</taxon>
        <taxon>Sar</taxon>
        <taxon>Stramenopiles</taxon>
        <taxon>Oomycota</taxon>
        <taxon>Peronosporomycetes</taxon>
        <taxon>Peronosporales</taxon>
        <taxon>Peronosporaceae</taxon>
        <taxon>Phytophthora</taxon>
    </lineage>
</organism>
<keyword evidence="2" id="KW-1185">Reference proteome</keyword>
<reference evidence="1" key="1">
    <citation type="submission" date="2021-01" db="EMBL/GenBank/DDBJ databases">
        <title>Phytophthora aleatoria, a newly-described species from Pinus radiata is distinct from Phytophthora cactorum isolates based on comparative genomics.</title>
        <authorList>
            <person name="Mcdougal R."/>
            <person name="Panda P."/>
            <person name="Williams N."/>
            <person name="Studholme D.J."/>
        </authorList>
    </citation>
    <scope>NUCLEOTIDE SEQUENCE</scope>
    <source>
        <strain evidence="1">NZFS 4037</strain>
    </source>
</reference>
<dbReference type="EMBL" id="JAENGY010000274">
    <property type="protein sequence ID" value="KAG6967372.1"/>
    <property type="molecule type" value="Genomic_DNA"/>
</dbReference>
<protein>
    <submittedName>
        <fullName evidence="1">Uncharacterized protein</fullName>
    </submittedName>
</protein>
<evidence type="ECO:0000313" key="2">
    <source>
        <dbReference type="Proteomes" id="UP000709295"/>
    </source>
</evidence>
<proteinExistence type="predicted"/>
<comment type="caution">
    <text evidence="1">The sequence shown here is derived from an EMBL/GenBank/DDBJ whole genome shotgun (WGS) entry which is preliminary data.</text>
</comment>
<name>A0A8J5IYN8_9STRA</name>